<evidence type="ECO:0000313" key="3">
    <source>
        <dbReference type="Proteomes" id="UP000774617"/>
    </source>
</evidence>
<evidence type="ECO:0000256" key="1">
    <source>
        <dbReference type="SAM" id="MobiDB-lite"/>
    </source>
</evidence>
<accession>A0ABQ8GFV5</accession>
<organism evidence="2 3">
    <name type="scientific">Macrophomina phaseolina</name>
    <dbReference type="NCBI Taxonomy" id="35725"/>
    <lineage>
        <taxon>Eukaryota</taxon>
        <taxon>Fungi</taxon>
        <taxon>Dikarya</taxon>
        <taxon>Ascomycota</taxon>
        <taxon>Pezizomycotina</taxon>
        <taxon>Dothideomycetes</taxon>
        <taxon>Dothideomycetes incertae sedis</taxon>
        <taxon>Botryosphaeriales</taxon>
        <taxon>Botryosphaeriaceae</taxon>
        <taxon>Macrophomina</taxon>
    </lineage>
</organism>
<feature type="region of interest" description="Disordered" evidence="1">
    <location>
        <begin position="104"/>
        <end position="163"/>
    </location>
</feature>
<keyword evidence="3" id="KW-1185">Reference proteome</keyword>
<comment type="caution">
    <text evidence="2">The sequence shown here is derived from an EMBL/GenBank/DDBJ whole genome shotgun (WGS) entry which is preliminary data.</text>
</comment>
<sequence length="264" mass="28738">MPPPARAPVVSAAWLRWTGDRALAATPDRRMQVGLSVQLSQPIRSLHSTNPPSTPPHHTLPLSPQITHLPSTPTFTPPIPPSNRPARRRSTAPSDIRHVYHFSSRHHAQQQHTIDRNPSPSPTQPTGSPDPHSHSRVAKHEQHEQPSGAAVPHRAPPIPHPCFRLNQKRDSVCPNFPSTARVDSCLFPDAAAVQSLATMRLIRSRADCRSGKVSCLHTAYAATTAEQPRSARLGPGLRLGWAAETAIVARHLHGAFLRPPFAAG</sequence>
<dbReference type="Proteomes" id="UP000774617">
    <property type="component" value="Unassembled WGS sequence"/>
</dbReference>
<dbReference type="EMBL" id="JAGTJR010000009">
    <property type="protein sequence ID" value="KAH7054485.1"/>
    <property type="molecule type" value="Genomic_DNA"/>
</dbReference>
<feature type="region of interest" description="Disordered" evidence="1">
    <location>
        <begin position="41"/>
        <end position="92"/>
    </location>
</feature>
<gene>
    <name evidence="2" type="ORF">B0J12DRAFT_698096</name>
</gene>
<protein>
    <submittedName>
        <fullName evidence="2">Uncharacterized protein</fullName>
    </submittedName>
</protein>
<name>A0ABQ8GFV5_9PEZI</name>
<reference evidence="2 3" key="1">
    <citation type="journal article" date="2021" name="Nat. Commun.">
        <title>Genetic determinants of endophytism in the Arabidopsis root mycobiome.</title>
        <authorList>
            <person name="Mesny F."/>
            <person name="Miyauchi S."/>
            <person name="Thiergart T."/>
            <person name="Pickel B."/>
            <person name="Atanasova L."/>
            <person name="Karlsson M."/>
            <person name="Huettel B."/>
            <person name="Barry K.W."/>
            <person name="Haridas S."/>
            <person name="Chen C."/>
            <person name="Bauer D."/>
            <person name="Andreopoulos W."/>
            <person name="Pangilinan J."/>
            <person name="LaButti K."/>
            <person name="Riley R."/>
            <person name="Lipzen A."/>
            <person name="Clum A."/>
            <person name="Drula E."/>
            <person name="Henrissat B."/>
            <person name="Kohler A."/>
            <person name="Grigoriev I.V."/>
            <person name="Martin F.M."/>
            <person name="Hacquard S."/>
        </authorList>
    </citation>
    <scope>NUCLEOTIDE SEQUENCE [LARGE SCALE GENOMIC DNA]</scope>
    <source>
        <strain evidence="2 3">MPI-SDFR-AT-0080</strain>
    </source>
</reference>
<evidence type="ECO:0000313" key="2">
    <source>
        <dbReference type="EMBL" id="KAH7054485.1"/>
    </source>
</evidence>
<feature type="compositionally biased region" description="Low complexity" evidence="1">
    <location>
        <begin position="45"/>
        <end position="74"/>
    </location>
</feature>
<proteinExistence type="predicted"/>